<accession>A0A1H3VUB9</accession>
<keyword evidence="2" id="KW-1185">Reference proteome</keyword>
<dbReference type="InterPro" id="IPR036390">
    <property type="entry name" value="WH_DNA-bd_sf"/>
</dbReference>
<dbReference type="InterPro" id="IPR036388">
    <property type="entry name" value="WH-like_DNA-bd_sf"/>
</dbReference>
<dbReference type="SUPFAM" id="SSF46785">
    <property type="entry name" value="Winged helix' DNA-binding domain"/>
    <property type="match status" value="1"/>
</dbReference>
<reference evidence="2" key="1">
    <citation type="submission" date="2016-10" db="EMBL/GenBank/DDBJ databases">
        <authorList>
            <person name="Varghese N."/>
            <person name="Submissions S."/>
        </authorList>
    </citation>
    <scope>NUCLEOTIDE SEQUENCE [LARGE SCALE GENOMIC DNA]</scope>
    <source>
        <strain evidence="2">KPR-1</strain>
    </source>
</reference>
<dbReference type="OrthoDB" id="3399802at2"/>
<gene>
    <name evidence="1" type="ORF">SAMN02910418_00240</name>
</gene>
<evidence type="ECO:0000313" key="2">
    <source>
        <dbReference type="Proteomes" id="UP000199288"/>
    </source>
</evidence>
<proteinExistence type="predicted"/>
<dbReference type="Gene3D" id="1.10.10.10">
    <property type="entry name" value="Winged helix-like DNA-binding domain superfamily/Winged helix DNA-binding domain"/>
    <property type="match status" value="1"/>
</dbReference>
<dbReference type="Proteomes" id="UP000199288">
    <property type="component" value="Unassembled WGS sequence"/>
</dbReference>
<sequence length="224" mass="24038">MAISQRGPRPTAQTLAAIGSLTKQQRRLFDEILAHPHPLSIAEIAQALAAHPNTVREHLARLEELGLVDFDTEAVGGRGRPKKVYRARSSSIEGPAQHLVGLIVAALRTLDPDQADAIAYDWGMRWGQDIMQAEGADLSEGSLAAIRQLMVEMGFAPEVAEPGRSLELRQCPLLSAGTDVPPGLCSIHRGMIDTIVAASGENAAARLVPFATPRSCLVEVSERE</sequence>
<dbReference type="RefSeq" id="WP_092561146.1">
    <property type="nucleotide sequence ID" value="NZ_FNQV01000001.1"/>
</dbReference>
<dbReference type="Pfam" id="PF12840">
    <property type="entry name" value="HTH_20"/>
    <property type="match status" value="1"/>
</dbReference>
<dbReference type="AlphaFoldDB" id="A0A1H3VUB9"/>
<protein>
    <submittedName>
        <fullName evidence="1">Predicted transcriptional regulator, ArsR family</fullName>
    </submittedName>
</protein>
<organism evidence="1 2">
    <name type="scientific">Bowdeniella nasicola</name>
    <dbReference type="NCBI Taxonomy" id="208480"/>
    <lineage>
        <taxon>Bacteria</taxon>
        <taxon>Bacillati</taxon>
        <taxon>Actinomycetota</taxon>
        <taxon>Actinomycetes</taxon>
        <taxon>Actinomycetales</taxon>
        <taxon>Actinomycetaceae</taxon>
        <taxon>Bowdeniella</taxon>
    </lineage>
</organism>
<dbReference type="EMBL" id="FNQV01000001">
    <property type="protein sequence ID" value="SDZ78359.1"/>
    <property type="molecule type" value="Genomic_DNA"/>
</dbReference>
<evidence type="ECO:0000313" key="1">
    <source>
        <dbReference type="EMBL" id="SDZ78359.1"/>
    </source>
</evidence>
<name>A0A1H3VUB9_9ACTO</name>
<dbReference type="CDD" id="cd00090">
    <property type="entry name" value="HTH_ARSR"/>
    <property type="match status" value="1"/>
</dbReference>
<dbReference type="InterPro" id="IPR011991">
    <property type="entry name" value="ArsR-like_HTH"/>
</dbReference>